<evidence type="ECO:0000256" key="8">
    <source>
        <dbReference type="RuleBase" id="RU363032"/>
    </source>
</evidence>
<proteinExistence type="inferred from homology"/>
<name>A0A154LAN7_9PROT</name>
<evidence type="ECO:0000259" key="9">
    <source>
        <dbReference type="PROSITE" id="PS50928"/>
    </source>
</evidence>
<feature type="transmembrane region" description="Helical" evidence="8">
    <location>
        <begin position="96"/>
        <end position="115"/>
    </location>
</feature>
<evidence type="ECO:0000256" key="5">
    <source>
        <dbReference type="ARBA" id="ARBA00022692"/>
    </source>
</evidence>
<feature type="transmembrane region" description="Helical" evidence="8">
    <location>
        <begin position="122"/>
        <end position="141"/>
    </location>
</feature>
<evidence type="ECO:0000256" key="4">
    <source>
        <dbReference type="ARBA" id="ARBA00022475"/>
    </source>
</evidence>
<dbReference type="GO" id="GO:0022857">
    <property type="term" value="F:transmembrane transporter activity"/>
    <property type="evidence" value="ECO:0007669"/>
    <property type="project" value="InterPro"/>
</dbReference>
<feature type="transmembrane region" description="Helical" evidence="8">
    <location>
        <begin position="191"/>
        <end position="219"/>
    </location>
</feature>
<feature type="domain" description="ABC transmembrane type-1" evidence="9">
    <location>
        <begin position="155"/>
        <end position="350"/>
    </location>
</feature>
<feature type="transmembrane region" description="Helical" evidence="8">
    <location>
        <begin position="225"/>
        <end position="244"/>
    </location>
</feature>
<dbReference type="SUPFAM" id="SSF161098">
    <property type="entry name" value="MetI-like"/>
    <property type="match status" value="1"/>
</dbReference>
<dbReference type="Gene3D" id="1.10.3720.10">
    <property type="entry name" value="MetI-like"/>
    <property type="match status" value="1"/>
</dbReference>
<feature type="transmembrane region" description="Helical" evidence="8">
    <location>
        <begin position="331"/>
        <end position="349"/>
    </location>
</feature>
<dbReference type="InterPro" id="IPR035906">
    <property type="entry name" value="MetI-like_sf"/>
</dbReference>
<keyword evidence="5 8" id="KW-0812">Transmembrane</keyword>
<keyword evidence="4" id="KW-1003">Cell membrane</keyword>
<dbReference type="InterPro" id="IPR043429">
    <property type="entry name" value="ArtM/GltK/GlnP/TcyL/YhdX-like"/>
</dbReference>
<dbReference type="PANTHER" id="PTHR30614">
    <property type="entry name" value="MEMBRANE COMPONENT OF AMINO ACID ABC TRANSPORTER"/>
    <property type="match status" value="1"/>
</dbReference>
<keyword evidence="6 8" id="KW-1133">Transmembrane helix</keyword>
<dbReference type="CDD" id="cd06261">
    <property type="entry name" value="TM_PBP2"/>
    <property type="match status" value="1"/>
</dbReference>
<evidence type="ECO:0000256" key="2">
    <source>
        <dbReference type="ARBA" id="ARBA00010072"/>
    </source>
</evidence>
<sequence>MEQTLRTGNVTAPTISPVTIWRKRLFGTVRDSVLTLILMAVIIAFVRVAVDWLVLDAVTPWGDRAACAEAAGACWPFLVEKHRLILFGTYPWEHQWRPLVASLLLIAGVVVSMVPHWQDKRLAWLWICLAVGFTVLMRGGVPGLEYVQPERWNGLPVLLMLAIFGLVFAFPLGIALALARHQDQLPAIRAIAVLWIELVRGVPMIMVLFLGLFVLPLMMPDDITLNPLITTMIALVIFHSAYFAESVRGGLQTVPCGQYEAADSQGLTWLQKTRLIILPQALKIAMPGILNTVLGAYKDTSLVVIIGIHDIMATAKMSFSDPVWQRYGLEAYLFVGAWFLATCWCLSSYSRWLERRTS</sequence>
<comment type="subcellular location">
    <subcellularLocation>
        <location evidence="1">Cell inner membrane</location>
        <topology evidence="1">Multi-pass membrane protein</topology>
    </subcellularLocation>
    <subcellularLocation>
        <location evidence="8">Cell membrane</location>
        <topology evidence="8">Multi-pass membrane protein</topology>
    </subcellularLocation>
</comment>
<evidence type="ECO:0000256" key="7">
    <source>
        <dbReference type="ARBA" id="ARBA00023136"/>
    </source>
</evidence>
<dbReference type="InterPro" id="IPR000515">
    <property type="entry name" value="MetI-like"/>
</dbReference>
<dbReference type="GO" id="GO:0043190">
    <property type="term" value="C:ATP-binding cassette (ABC) transporter complex"/>
    <property type="evidence" value="ECO:0007669"/>
    <property type="project" value="InterPro"/>
</dbReference>
<reference evidence="10 11" key="1">
    <citation type="submission" date="2015-12" db="EMBL/GenBank/DDBJ databases">
        <title>Genome sequence of Thalassospira lucentensis MCCC 1A02072.</title>
        <authorList>
            <person name="Lu L."/>
            <person name="Lai Q."/>
            <person name="Shao Z."/>
            <person name="Qian P."/>
        </authorList>
    </citation>
    <scope>NUCLEOTIDE SEQUENCE [LARGE SCALE GENOMIC DNA]</scope>
    <source>
        <strain evidence="10 11">MCCC 1A02072</strain>
    </source>
</reference>
<comment type="caution">
    <text evidence="10">The sequence shown here is derived from an EMBL/GenBank/DDBJ whole genome shotgun (WGS) entry which is preliminary data.</text>
</comment>
<feature type="transmembrane region" description="Helical" evidence="8">
    <location>
        <begin position="33"/>
        <end position="55"/>
    </location>
</feature>
<evidence type="ECO:0000313" key="10">
    <source>
        <dbReference type="EMBL" id="KZB69089.1"/>
    </source>
</evidence>
<dbReference type="PROSITE" id="PS50928">
    <property type="entry name" value="ABC_TM1"/>
    <property type="match status" value="1"/>
</dbReference>
<dbReference type="GO" id="GO:0006865">
    <property type="term" value="P:amino acid transport"/>
    <property type="evidence" value="ECO:0007669"/>
    <property type="project" value="TreeGrafter"/>
</dbReference>
<organism evidence="10 11">
    <name type="scientific">Thalassospira lucentensis</name>
    <dbReference type="NCBI Taxonomy" id="168935"/>
    <lineage>
        <taxon>Bacteria</taxon>
        <taxon>Pseudomonadati</taxon>
        <taxon>Pseudomonadota</taxon>
        <taxon>Alphaproteobacteria</taxon>
        <taxon>Rhodospirillales</taxon>
        <taxon>Thalassospiraceae</taxon>
        <taxon>Thalassospira</taxon>
    </lineage>
</organism>
<feature type="transmembrane region" description="Helical" evidence="8">
    <location>
        <begin position="300"/>
        <end position="319"/>
    </location>
</feature>
<dbReference type="RefSeq" id="WP_062948112.1">
    <property type="nucleotide sequence ID" value="NZ_LPVY01000002.1"/>
</dbReference>
<comment type="similarity">
    <text evidence="2">Belongs to the binding-protein-dependent transport system permease family. HisMQ subfamily.</text>
</comment>
<dbReference type="OrthoDB" id="9771188at2"/>
<gene>
    <name evidence="10" type="ORF">AUP42_09340</name>
</gene>
<keyword evidence="7 8" id="KW-0472">Membrane</keyword>
<dbReference type="PANTHER" id="PTHR30614:SF41">
    <property type="entry name" value="INNER MEMBRANE AMINO-ACID ABC TRANSPORTER PERMEASE PROTEIN YHDY"/>
    <property type="match status" value="1"/>
</dbReference>
<keyword evidence="3 8" id="KW-0813">Transport</keyword>
<evidence type="ECO:0000313" key="11">
    <source>
        <dbReference type="Proteomes" id="UP000076335"/>
    </source>
</evidence>
<feature type="transmembrane region" description="Helical" evidence="8">
    <location>
        <begin position="153"/>
        <end position="179"/>
    </location>
</feature>
<dbReference type="AlphaFoldDB" id="A0A154LAN7"/>
<evidence type="ECO:0000256" key="6">
    <source>
        <dbReference type="ARBA" id="ARBA00022989"/>
    </source>
</evidence>
<dbReference type="NCBIfam" id="TIGR01726">
    <property type="entry name" value="HEQRo_perm_3TM"/>
    <property type="match status" value="1"/>
</dbReference>
<evidence type="ECO:0000256" key="3">
    <source>
        <dbReference type="ARBA" id="ARBA00022448"/>
    </source>
</evidence>
<protein>
    <recommendedName>
        <fullName evidence="9">ABC transmembrane type-1 domain-containing protein</fullName>
    </recommendedName>
</protein>
<accession>A0A154LAN7</accession>
<evidence type="ECO:0000256" key="1">
    <source>
        <dbReference type="ARBA" id="ARBA00004429"/>
    </source>
</evidence>
<dbReference type="Pfam" id="PF00528">
    <property type="entry name" value="BPD_transp_1"/>
    <property type="match status" value="1"/>
</dbReference>
<dbReference type="EMBL" id="LPVY01000002">
    <property type="protein sequence ID" value="KZB69089.1"/>
    <property type="molecule type" value="Genomic_DNA"/>
</dbReference>
<dbReference type="Proteomes" id="UP000076335">
    <property type="component" value="Unassembled WGS sequence"/>
</dbReference>
<dbReference type="InterPro" id="IPR010065">
    <property type="entry name" value="AA_ABC_transptr_permease_3TM"/>
</dbReference>